<dbReference type="PANTHER" id="PTHR12756:SF45">
    <property type="entry name" value="CYTOSOLIC CARBOXYPEPTIDASE NNA1"/>
    <property type="match status" value="1"/>
</dbReference>
<feature type="region of interest" description="Disordered" evidence="4">
    <location>
        <begin position="52"/>
        <end position="118"/>
    </location>
</feature>
<organism evidence="6 7">
    <name type="scientific">Drosophila suzukii</name>
    <name type="common">Spotted-wing drosophila fruit fly</name>
    <dbReference type="NCBI Taxonomy" id="28584"/>
    <lineage>
        <taxon>Eukaryota</taxon>
        <taxon>Metazoa</taxon>
        <taxon>Ecdysozoa</taxon>
        <taxon>Arthropoda</taxon>
        <taxon>Hexapoda</taxon>
        <taxon>Insecta</taxon>
        <taxon>Pterygota</taxon>
        <taxon>Neoptera</taxon>
        <taxon>Endopterygota</taxon>
        <taxon>Diptera</taxon>
        <taxon>Brachycera</taxon>
        <taxon>Muscomorpha</taxon>
        <taxon>Ephydroidea</taxon>
        <taxon>Drosophilidae</taxon>
        <taxon>Drosophila</taxon>
        <taxon>Sophophora</taxon>
    </lineage>
</organism>
<dbReference type="InterPro" id="IPR050821">
    <property type="entry name" value="Cytosolic_carboxypeptidase"/>
</dbReference>
<protein>
    <submittedName>
        <fullName evidence="7">Cytosolic carboxypeptidase Nna1 isoform X11</fullName>
    </submittedName>
</protein>
<feature type="compositionally biased region" description="Acidic residues" evidence="4">
    <location>
        <begin position="73"/>
        <end position="96"/>
    </location>
</feature>
<keyword evidence="6" id="KW-1185">Reference proteome</keyword>
<dbReference type="RefSeq" id="XP_036676788.2">
    <property type="nucleotide sequence ID" value="XM_036820893.3"/>
</dbReference>
<comment type="similarity">
    <text evidence="2 3">Belongs to the peptidase M14 family.</text>
</comment>
<dbReference type="GO" id="GO:0006508">
    <property type="term" value="P:proteolysis"/>
    <property type="evidence" value="ECO:0007669"/>
    <property type="project" value="UniProtKB-KW"/>
</dbReference>
<feature type="active site" description="Proton donor/acceptor" evidence="3">
    <location>
        <position position="659"/>
    </location>
</feature>
<evidence type="ECO:0000256" key="3">
    <source>
        <dbReference type="PROSITE-ProRule" id="PRU01379"/>
    </source>
</evidence>
<evidence type="ECO:0000313" key="6">
    <source>
        <dbReference type="Proteomes" id="UP001652628"/>
    </source>
</evidence>
<evidence type="ECO:0000256" key="2">
    <source>
        <dbReference type="ARBA" id="ARBA00005988"/>
    </source>
</evidence>
<proteinExistence type="inferred from homology"/>
<dbReference type="Gene3D" id="3.40.630.10">
    <property type="entry name" value="Zn peptidases"/>
    <property type="match status" value="1"/>
</dbReference>
<sequence length="753" mass="86112">MADREREVVSASLSRLLRTLSSASMSRRRCPLALLQPLPVRQSEMASVESAERCCSSCSEDSNNNGRSKSEERETEAEQEAGEGGGEEDGEGEGDGMLESKAKEGQQEAGEEDELELKRDSTVNVNVVRANFKCNDMECSLVLGDYVNGFLGSFLSKGLKTNQLVVNTDEKTLRPVARLKEPRDLFALPKDKDNDCSQQAPRWPVECQVIEERITHIPYVPATPEPLNAPTGNELKPRPVGEENGIVVFSYSPISAVNYFSRSAVGGARFVTNCHPMNPEEYDGLEFESRFESGNLAKAVQITPTYYELYLRPDLYTSRSKQWFYFRVRRTRRKMLYRFSIVNLVKSDSLYNDGMQPVMYSTLGAKEKSEGWRRCGANICYYRNDDESASNSANEDDEDNSTYTLTFTIEFEHDDDTVFFAHSYPYTYSDLQDYLMEIQRHPVKSKFCKLRLLCRTLAGNNVYYLTVTAPSSNEENMRRKKSIVVSARVHPSETPASWMMKGLMDFITGDTTVAKRLRHKFIFKLVPMLNPDGVIVGNTRNSLTGKDLNRQYRTVIRETYPSIWYTKAMIRRLIEECGVAMYCDMHAHSRKHNIFIYGCENKRNPEKKLTEQVFPLMLHKNSADRFSFESCKFKIQRSKEGTGRIVVWMLGITNSYTIEASFGGSSLGSRKGTHFNTQDYEHMGRAFCETLLDYCDENPNKVKRHAKLFKQIKKIRKREKREQKALKLQKMADQGCIMNDKLKVKRSVEKSVS</sequence>
<dbReference type="PANTHER" id="PTHR12756">
    <property type="entry name" value="CYTOSOLIC CARBOXYPEPTIDASE"/>
    <property type="match status" value="1"/>
</dbReference>
<dbReference type="InterPro" id="IPR000834">
    <property type="entry name" value="Peptidase_M14"/>
</dbReference>
<dbReference type="AlphaFoldDB" id="A0AB40AEW1"/>
<dbReference type="Pfam" id="PF18027">
    <property type="entry name" value="Pepdidase_M14_N"/>
    <property type="match status" value="1"/>
</dbReference>
<dbReference type="GeneID" id="108013673"/>
<dbReference type="CDD" id="cd06907">
    <property type="entry name" value="M14_AGBL2-3_like"/>
    <property type="match status" value="1"/>
</dbReference>
<dbReference type="Pfam" id="PF00246">
    <property type="entry name" value="Peptidase_M14"/>
    <property type="match status" value="1"/>
</dbReference>
<evidence type="ECO:0000259" key="5">
    <source>
        <dbReference type="PROSITE" id="PS52035"/>
    </source>
</evidence>
<keyword evidence="7" id="KW-0645">Protease</keyword>
<dbReference type="Proteomes" id="UP001652628">
    <property type="component" value="Chromosome X"/>
</dbReference>
<evidence type="ECO:0000256" key="4">
    <source>
        <dbReference type="SAM" id="MobiDB-lite"/>
    </source>
</evidence>
<dbReference type="PROSITE" id="PS52035">
    <property type="entry name" value="PEPTIDASE_M14"/>
    <property type="match status" value="1"/>
</dbReference>
<dbReference type="InterPro" id="IPR040626">
    <property type="entry name" value="Pepdidase_M14_N"/>
</dbReference>
<gene>
    <name evidence="7" type="primary">Nna1</name>
</gene>
<name>A0AB40AEW1_DROSZ</name>
<dbReference type="GO" id="GO:0008270">
    <property type="term" value="F:zinc ion binding"/>
    <property type="evidence" value="ECO:0007669"/>
    <property type="project" value="InterPro"/>
</dbReference>
<comment type="cofactor">
    <cofactor evidence="1">
        <name>Zn(2+)</name>
        <dbReference type="ChEBI" id="CHEBI:29105"/>
    </cofactor>
</comment>
<dbReference type="GO" id="GO:0004181">
    <property type="term" value="F:metallocarboxypeptidase activity"/>
    <property type="evidence" value="ECO:0007669"/>
    <property type="project" value="InterPro"/>
</dbReference>
<keyword evidence="7" id="KW-0121">Carboxypeptidase</keyword>
<dbReference type="SUPFAM" id="SSF53187">
    <property type="entry name" value="Zn-dependent exopeptidases"/>
    <property type="match status" value="1"/>
</dbReference>
<evidence type="ECO:0000313" key="7">
    <source>
        <dbReference type="RefSeq" id="XP_036676788.2"/>
    </source>
</evidence>
<accession>A0AB40AEW1</accession>
<evidence type="ECO:0000256" key="1">
    <source>
        <dbReference type="ARBA" id="ARBA00001947"/>
    </source>
</evidence>
<reference evidence="7" key="1">
    <citation type="submission" date="2025-08" db="UniProtKB">
        <authorList>
            <consortium name="RefSeq"/>
        </authorList>
    </citation>
    <scope>IDENTIFICATION</scope>
</reference>
<keyword evidence="7" id="KW-0378">Hydrolase</keyword>
<dbReference type="Gene3D" id="2.60.40.3120">
    <property type="match status" value="1"/>
</dbReference>
<feature type="domain" description="Peptidase M14" evidence="5">
    <location>
        <begin position="424"/>
        <end position="695"/>
    </location>
</feature>